<feature type="transmembrane region" description="Helical" evidence="1">
    <location>
        <begin position="32"/>
        <end position="55"/>
    </location>
</feature>
<keyword evidence="1" id="KW-0812">Transmembrane</keyword>
<dbReference type="AlphaFoldDB" id="A0A8S1J9J6"/>
<keyword evidence="1" id="KW-0472">Membrane</keyword>
<evidence type="ECO:0000313" key="3">
    <source>
        <dbReference type="Proteomes" id="UP000708148"/>
    </source>
</evidence>
<dbReference type="EMBL" id="CAJHUC010002590">
    <property type="protein sequence ID" value="CAD7704023.1"/>
    <property type="molecule type" value="Genomic_DNA"/>
</dbReference>
<organism evidence="2 3">
    <name type="scientific">Ostreobium quekettii</name>
    <dbReference type="NCBI Taxonomy" id="121088"/>
    <lineage>
        <taxon>Eukaryota</taxon>
        <taxon>Viridiplantae</taxon>
        <taxon>Chlorophyta</taxon>
        <taxon>core chlorophytes</taxon>
        <taxon>Ulvophyceae</taxon>
        <taxon>TCBD clade</taxon>
        <taxon>Bryopsidales</taxon>
        <taxon>Ostreobineae</taxon>
        <taxon>Ostreobiaceae</taxon>
        <taxon>Ostreobium</taxon>
    </lineage>
</organism>
<comment type="caution">
    <text evidence="2">The sequence shown here is derived from an EMBL/GenBank/DDBJ whole genome shotgun (WGS) entry which is preliminary data.</text>
</comment>
<feature type="transmembrane region" description="Helical" evidence="1">
    <location>
        <begin position="61"/>
        <end position="81"/>
    </location>
</feature>
<gene>
    <name evidence="2" type="ORF">OSTQU699_LOCUS9380</name>
</gene>
<name>A0A8S1J9J6_9CHLO</name>
<dbReference type="Proteomes" id="UP000708148">
    <property type="component" value="Unassembled WGS sequence"/>
</dbReference>
<keyword evidence="3" id="KW-1185">Reference proteome</keyword>
<keyword evidence="1" id="KW-1133">Transmembrane helix</keyword>
<protein>
    <submittedName>
        <fullName evidence="2">Uncharacterized protein</fullName>
    </submittedName>
</protein>
<proteinExistence type="predicted"/>
<sequence length="118" mass="13003">MDLSVMSTMVFAIIVSAMTMLHWLAEPSRPMLHVVFVAFFLLVIMGATAFFHKIYGWTNMASSIIGAVVGGLLSTGLYAAARTAWGLWCQGGRVEEDPEAHMGYADTQPAWRQHSNPR</sequence>
<accession>A0A8S1J9J6</accession>
<reference evidence="2" key="1">
    <citation type="submission" date="2020-12" db="EMBL/GenBank/DDBJ databases">
        <authorList>
            <person name="Iha C."/>
        </authorList>
    </citation>
    <scope>NUCLEOTIDE SEQUENCE</scope>
</reference>
<feature type="transmembrane region" description="Helical" evidence="1">
    <location>
        <begin position="6"/>
        <end position="25"/>
    </location>
</feature>
<evidence type="ECO:0000256" key="1">
    <source>
        <dbReference type="SAM" id="Phobius"/>
    </source>
</evidence>
<evidence type="ECO:0000313" key="2">
    <source>
        <dbReference type="EMBL" id="CAD7704023.1"/>
    </source>
</evidence>